<protein>
    <submittedName>
        <fullName evidence="1">Uncharacterized protein</fullName>
    </submittedName>
</protein>
<dbReference type="AlphaFoldDB" id="A0A0B5EP81"/>
<reference evidence="1 2" key="1">
    <citation type="submission" date="2015-01" db="EMBL/GenBank/DDBJ databases">
        <title>Enhanced salinomycin production by adjusting the supply of polyketide extender units in Streptomyce albus DSM 41398.</title>
        <authorList>
            <person name="Lu C."/>
        </authorList>
    </citation>
    <scope>NUCLEOTIDE SEQUENCE [LARGE SCALE GENOMIC DNA]</scope>
    <source>
        <strain evidence="2">ATCC 21838 / DSM 41398 / FERM P-419 / JCM 4703 / NBRC 107858</strain>
    </source>
</reference>
<dbReference type="EMBL" id="CP010519">
    <property type="protein sequence ID" value="AJE83359.1"/>
    <property type="molecule type" value="Genomic_DNA"/>
</dbReference>
<sequence>MRTLRARAGLASARAAVSVDASVSVGFLSAWGVLCVRAG</sequence>
<keyword evidence="2" id="KW-1185">Reference proteome</keyword>
<proteinExistence type="predicted"/>
<gene>
    <name evidence="1" type="ORF">SLNWT_2983</name>
</gene>
<organism evidence="1 2">
    <name type="scientific">Streptomyces albus (strain ATCC 21838 / DSM 41398 / FERM P-419 / JCM 4703 / NBRC 107858)</name>
    <dbReference type="NCBI Taxonomy" id="1081613"/>
    <lineage>
        <taxon>Bacteria</taxon>
        <taxon>Bacillati</taxon>
        <taxon>Actinomycetota</taxon>
        <taxon>Actinomycetes</taxon>
        <taxon>Kitasatosporales</taxon>
        <taxon>Streptomycetaceae</taxon>
        <taxon>Streptomyces</taxon>
    </lineage>
</organism>
<name>A0A0B5EP81_STRA4</name>
<evidence type="ECO:0000313" key="1">
    <source>
        <dbReference type="EMBL" id="AJE83359.1"/>
    </source>
</evidence>
<evidence type="ECO:0000313" key="2">
    <source>
        <dbReference type="Proteomes" id="UP000031523"/>
    </source>
</evidence>
<dbReference type="KEGG" id="sals:SLNWT_2983"/>
<dbReference type="Proteomes" id="UP000031523">
    <property type="component" value="Chromosome"/>
</dbReference>
<accession>A0A0B5EP81</accession>